<sequence length="78" mass="8897">MLLLIPVTPPATDSVIFAGTRRPSQAQRHCSPAEVHDSVEVTEPRRDRRRSKCADSMFRTDAAIPDFTHRLVFTLHQR</sequence>
<dbReference type="AlphaFoldDB" id="A0AAV7WPW5"/>
<evidence type="ECO:0000313" key="2">
    <source>
        <dbReference type="EMBL" id="KAJ1214682.1"/>
    </source>
</evidence>
<evidence type="ECO:0000313" key="3">
    <source>
        <dbReference type="Proteomes" id="UP001066276"/>
    </source>
</evidence>
<name>A0AAV7WPW5_PLEWA</name>
<protein>
    <recommendedName>
        <fullName evidence="4">Secreted protein</fullName>
    </recommendedName>
</protein>
<dbReference type="Proteomes" id="UP001066276">
    <property type="component" value="Chromosome 1_1"/>
</dbReference>
<reference evidence="2" key="1">
    <citation type="journal article" date="2022" name="bioRxiv">
        <title>Sequencing and chromosome-scale assembly of the giantPleurodeles waltlgenome.</title>
        <authorList>
            <person name="Brown T."/>
            <person name="Elewa A."/>
            <person name="Iarovenko S."/>
            <person name="Subramanian E."/>
            <person name="Araus A.J."/>
            <person name="Petzold A."/>
            <person name="Susuki M."/>
            <person name="Suzuki K.-i.T."/>
            <person name="Hayashi T."/>
            <person name="Toyoda A."/>
            <person name="Oliveira C."/>
            <person name="Osipova E."/>
            <person name="Leigh N.D."/>
            <person name="Simon A."/>
            <person name="Yun M.H."/>
        </authorList>
    </citation>
    <scope>NUCLEOTIDE SEQUENCE</scope>
    <source>
        <strain evidence="2">20211129_DDA</strain>
        <tissue evidence="2">Liver</tissue>
    </source>
</reference>
<dbReference type="EMBL" id="JANPWB010000001">
    <property type="protein sequence ID" value="KAJ1214682.1"/>
    <property type="molecule type" value="Genomic_DNA"/>
</dbReference>
<proteinExistence type="predicted"/>
<accession>A0AAV7WPW5</accession>
<comment type="caution">
    <text evidence="2">The sequence shown here is derived from an EMBL/GenBank/DDBJ whole genome shotgun (WGS) entry which is preliminary data.</text>
</comment>
<gene>
    <name evidence="2" type="ORF">NDU88_002300</name>
</gene>
<feature type="compositionally biased region" description="Basic and acidic residues" evidence="1">
    <location>
        <begin position="34"/>
        <end position="46"/>
    </location>
</feature>
<evidence type="ECO:0008006" key="4">
    <source>
        <dbReference type="Google" id="ProtNLM"/>
    </source>
</evidence>
<organism evidence="2 3">
    <name type="scientific">Pleurodeles waltl</name>
    <name type="common">Iberian ribbed newt</name>
    <dbReference type="NCBI Taxonomy" id="8319"/>
    <lineage>
        <taxon>Eukaryota</taxon>
        <taxon>Metazoa</taxon>
        <taxon>Chordata</taxon>
        <taxon>Craniata</taxon>
        <taxon>Vertebrata</taxon>
        <taxon>Euteleostomi</taxon>
        <taxon>Amphibia</taxon>
        <taxon>Batrachia</taxon>
        <taxon>Caudata</taxon>
        <taxon>Salamandroidea</taxon>
        <taxon>Salamandridae</taxon>
        <taxon>Pleurodelinae</taxon>
        <taxon>Pleurodeles</taxon>
    </lineage>
</organism>
<feature type="region of interest" description="Disordered" evidence="1">
    <location>
        <begin position="26"/>
        <end position="48"/>
    </location>
</feature>
<evidence type="ECO:0000256" key="1">
    <source>
        <dbReference type="SAM" id="MobiDB-lite"/>
    </source>
</evidence>
<keyword evidence="3" id="KW-1185">Reference proteome</keyword>